<proteinExistence type="predicted"/>
<evidence type="ECO:0000313" key="3">
    <source>
        <dbReference type="Proteomes" id="UP000236305"/>
    </source>
</evidence>
<reference evidence="2 3" key="1">
    <citation type="submission" date="2017-12" db="EMBL/GenBank/DDBJ databases">
        <title>Comparative genomics yields insights into virulence evolution of Verticillium dahliae.</title>
        <authorList>
            <person name="Fan R."/>
            <person name="Armitage A.D."/>
            <person name="Cascant-Lopez E."/>
            <person name="Sobczyk M."/>
            <person name="Cockerton H.M."/>
            <person name="Harrison R.J."/>
        </authorList>
    </citation>
    <scope>NUCLEOTIDE SEQUENCE [LARGE SCALE GENOMIC DNA]</scope>
    <source>
        <strain evidence="2 3">12008</strain>
    </source>
</reference>
<name>A0AA44WEF2_VERDA</name>
<gene>
    <name evidence="2" type="ORF">BJF96_g7623</name>
</gene>
<comment type="caution">
    <text evidence="2">The sequence shown here is derived from an EMBL/GenBank/DDBJ whole genome shotgun (WGS) entry which is preliminary data.</text>
</comment>
<protein>
    <submittedName>
        <fullName evidence="2">Uncharacterized protein</fullName>
    </submittedName>
</protein>
<feature type="region of interest" description="Disordered" evidence="1">
    <location>
        <begin position="37"/>
        <end position="62"/>
    </location>
</feature>
<feature type="region of interest" description="Disordered" evidence="1">
    <location>
        <begin position="83"/>
        <end position="111"/>
    </location>
</feature>
<accession>A0AA44WEF2</accession>
<organism evidence="2 3">
    <name type="scientific">Verticillium dahliae</name>
    <name type="common">Verticillium wilt</name>
    <dbReference type="NCBI Taxonomy" id="27337"/>
    <lineage>
        <taxon>Eukaryota</taxon>
        <taxon>Fungi</taxon>
        <taxon>Dikarya</taxon>
        <taxon>Ascomycota</taxon>
        <taxon>Pezizomycotina</taxon>
        <taxon>Sordariomycetes</taxon>
        <taxon>Hypocreomycetidae</taxon>
        <taxon>Glomerellales</taxon>
        <taxon>Plectosphaerellaceae</taxon>
        <taxon>Verticillium</taxon>
    </lineage>
</organism>
<sequence>MFQPFRSICDSMSELSVDGDVPIRGLPPSKLVSLEGCIRRSKPEPEAKRKRQDEARDEDSTRKHVRFDLAQIHLVESHEDLCPVQESPPLDSSDPVTDLNRKSGRSSSPQDGIISIDYMGIVQQALLDVDRPLLELPSGLGNRAEVLRNVRRERSVDDTVRIVNHYLYWYAQARADLGREDTAYGRFCREKVLADGLNKGEGSSE</sequence>
<dbReference type="Proteomes" id="UP000236305">
    <property type="component" value="Unassembled WGS sequence"/>
</dbReference>
<evidence type="ECO:0000256" key="1">
    <source>
        <dbReference type="SAM" id="MobiDB-lite"/>
    </source>
</evidence>
<dbReference type="EMBL" id="MPSH01000029">
    <property type="protein sequence ID" value="PNH29058.1"/>
    <property type="molecule type" value="Genomic_DNA"/>
</dbReference>
<evidence type="ECO:0000313" key="2">
    <source>
        <dbReference type="EMBL" id="PNH29058.1"/>
    </source>
</evidence>
<dbReference type="AlphaFoldDB" id="A0AA44WEF2"/>